<comment type="function">
    <text evidence="10 11">Involved in cell wall formation. Catalyzes the final step in the synthesis of UDP-N-acetylmuramoyl-pentapeptide, the precursor of murein.</text>
</comment>
<evidence type="ECO:0000256" key="7">
    <source>
        <dbReference type="ARBA" id="ARBA00022984"/>
    </source>
</evidence>
<evidence type="ECO:0000256" key="6">
    <source>
        <dbReference type="ARBA" id="ARBA00022960"/>
    </source>
</evidence>
<evidence type="ECO:0000256" key="1">
    <source>
        <dbReference type="ARBA" id="ARBA00022490"/>
    </source>
</evidence>
<dbReference type="InterPro" id="IPR004101">
    <property type="entry name" value="Mur_ligase_C"/>
</dbReference>
<evidence type="ECO:0000256" key="11">
    <source>
        <dbReference type="RuleBase" id="RU004136"/>
    </source>
</evidence>
<keyword evidence="16" id="KW-1185">Reference proteome</keyword>
<comment type="pathway">
    <text evidence="10 11">Cell wall biogenesis; peptidoglycan biosynthesis.</text>
</comment>
<dbReference type="InterPro" id="IPR035911">
    <property type="entry name" value="MurE/MurF_N"/>
</dbReference>
<dbReference type="STRING" id="762983.HMPREF9444_01351"/>
<dbReference type="Gene3D" id="3.90.190.20">
    <property type="entry name" value="Mur ligase, C-terminal domain"/>
    <property type="match status" value="1"/>
</dbReference>
<proteinExistence type="inferred from homology"/>
<dbReference type="HAMAP" id="MF_02019">
    <property type="entry name" value="MurF"/>
    <property type="match status" value="1"/>
</dbReference>
<dbReference type="Pfam" id="PF08245">
    <property type="entry name" value="Mur_ligase_M"/>
    <property type="match status" value="1"/>
</dbReference>
<dbReference type="SUPFAM" id="SSF63418">
    <property type="entry name" value="MurE/MurF N-terminal domain"/>
    <property type="match status" value="1"/>
</dbReference>
<keyword evidence="5 10" id="KW-0067">ATP-binding</keyword>
<dbReference type="SUPFAM" id="SSF53623">
    <property type="entry name" value="MurD-like peptide ligases, catalytic domain"/>
    <property type="match status" value="1"/>
</dbReference>
<keyword evidence="7 10" id="KW-0573">Peptidoglycan synthesis</keyword>
<dbReference type="Pfam" id="PF01225">
    <property type="entry name" value="Mur_ligase"/>
    <property type="match status" value="1"/>
</dbReference>
<dbReference type="InterPro" id="IPR051046">
    <property type="entry name" value="MurCDEF_CellWall_CoF430Synth"/>
</dbReference>
<feature type="domain" description="Mur ligase N-terminal catalytic" evidence="12">
    <location>
        <begin position="24"/>
        <end position="67"/>
    </location>
</feature>
<dbReference type="SUPFAM" id="SSF53244">
    <property type="entry name" value="MurD-like peptide ligases, peptide-binding domain"/>
    <property type="match status" value="1"/>
</dbReference>
<reference evidence="15 16" key="1">
    <citation type="submission" date="2011-01" db="EMBL/GenBank/DDBJ databases">
        <authorList>
            <person name="Weinstock G."/>
            <person name="Sodergren E."/>
            <person name="Clifton S."/>
            <person name="Fulton L."/>
            <person name="Fulton B."/>
            <person name="Courtney L."/>
            <person name="Fronick C."/>
            <person name="Harrison M."/>
            <person name="Strong C."/>
            <person name="Farmer C."/>
            <person name="Delahaunty K."/>
            <person name="Markovic C."/>
            <person name="Hall O."/>
            <person name="Minx P."/>
            <person name="Tomlinson C."/>
            <person name="Mitreva M."/>
            <person name="Hou S."/>
            <person name="Chen J."/>
            <person name="Wollam A."/>
            <person name="Pepin K.H."/>
            <person name="Johnson M."/>
            <person name="Bhonagiri V."/>
            <person name="Zhang X."/>
            <person name="Suruliraj S."/>
            <person name="Warren W."/>
            <person name="Chinwalla A."/>
            <person name="Mardis E.R."/>
            <person name="Wilson R.K."/>
        </authorList>
    </citation>
    <scope>NUCLEOTIDE SEQUENCE [LARGE SCALE GENOMIC DNA]</scope>
    <source>
        <strain evidence="16">DSM 22608 / JCM 16073 / KCTC 15190 / YIT 12066</strain>
    </source>
</reference>
<dbReference type="InterPro" id="IPR005863">
    <property type="entry name" value="UDP-N-AcMur_synth"/>
</dbReference>
<dbReference type="eggNOG" id="COG0770">
    <property type="taxonomic scope" value="Bacteria"/>
</dbReference>
<dbReference type="InterPro" id="IPR000713">
    <property type="entry name" value="Mur_ligase_N"/>
</dbReference>
<dbReference type="AlphaFoldDB" id="E8LKV1"/>
<evidence type="ECO:0000259" key="14">
    <source>
        <dbReference type="Pfam" id="PF08245"/>
    </source>
</evidence>
<evidence type="ECO:0000256" key="3">
    <source>
        <dbReference type="ARBA" id="ARBA00022618"/>
    </source>
</evidence>
<dbReference type="GO" id="GO:0051301">
    <property type="term" value="P:cell division"/>
    <property type="evidence" value="ECO:0007669"/>
    <property type="project" value="UniProtKB-KW"/>
</dbReference>
<comment type="similarity">
    <text evidence="10">Belongs to the MurCDEF family. MurF subfamily.</text>
</comment>
<dbReference type="Gene3D" id="3.40.1390.10">
    <property type="entry name" value="MurE/MurF, N-terminal domain"/>
    <property type="match status" value="1"/>
</dbReference>
<keyword evidence="3 10" id="KW-0132">Cell division</keyword>
<dbReference type="GO" id="GO:0008766">
    <property type="term" value="F:UDP-N-acetylmuramoylalanyl-D-glutamyl-2,6-diaminopimelate-D-alanyl-D-alanine ligase activity"/>
    <property type="evidence" value="ECO:0007669"/>
    <property type="project" value="RHEA"/>
</dbReference>
<dbReference type="HOGENOM" id="CLU_031507_4_0_6"/>
<organism evidence="15 16">
    <name type="scientific">Succinatimonas hippei (strain DSM 22608 / JCM 16073 / KCTC 15190 / YIT 12066)</name>
    <dbReference type="NCBI Taxonomy" id="762983"/>
    <lineage>
        <taxon>Bacteria</taxon>
        <taxon>Pseudomonadati</taxon>
        <taxon>Pseudomonadota</taxon>
        <taxon>Gammaproteobacteria</taxon>
        <taxon>Aeromonadales</taxon>
        <taxon>Succinivibrionaceae</taxon>
        <taxon>Succinatimonas</taxon>
    </lineage>
</organism>
<evidence type="ECO:0000256" key="4">
    <source>
        <dbReference type="ARBA" id="ARBA00022741"/>
    </source>
</evidence>
<comment type="caution">
    <text evidence="15">The sequence shown here is derived from an EMBL/GenBank/DDBJ whole genome shotgun (WGS) entry which is preliminary data.</text>
</comment>
<comment type="subcellular location">
    <subcellularLocation>
        <location evidence="10 11">Cytoplasm</location>
    </subcellularLocation>
</comment>
<dbReference type="InterPro" id="IPR013221">
    <property type="entry name" value="Mur_ligase_cen"/>
</dbReference>
<accession>E8LKV1</accession>
<dbReference type="GO" id="GO:0008360">
    <property type="term" value="P:regulation of cell shape"/>
    <property type="evidence" value="ECO:0007669"/>
    <property type="project" value="UniProtKB-KW"/>
</dbReference>
<keyword evidence="1 10" id="KW-0963">Cytoplasm</keyword>
<dbReference type="GO" id="GO:0071555">
    <property type="term" value="P:cell wall organization"/>
    <property type="evidence" value="ECO:0007669"/>
    <property type="project" value="UniProtKB-KW"/>
</dbReference>
<dbReference type="NCBIfam" id="TIGR01143">
    <property type="entry name" value="murF"/>
    <property type="match status" value="1"/>
</dbReference>
<keyword evidence="9 10" id="KW-0961">Cell wall biogenesis/degradation</keyword>
<dbReference type="EMBL" id="AEVO01000075">
    <property type="protein sequence ID" value="EFY06865.1"/>
    <property type="molecule type" value="Genomic_DNA"/>
</dbReference>
<evidence type="ECO:0000256" key="10">
    <source>
        <dbReference type="HAMAP-Rule" id="MF_02019"/>
    </source>
</evidence>
<dbReference type="InterPro" id="IPR036615">
    <property type="entry name" value="Mur_ligase_C_dom_sf"/>
</dbReference>
<comment type="catalytic activity">
    <reaction evidence="10 11">
        <text>D-alanyl-D-alanine + UDP-N-acetyl-alpha-D-muramoyl-L-alanyl-gamma-D-glutamyl-meso-2,6-diaminopimelate + ATP = UDP-N-acetyl-alpha-D-muramoyl-L-alanyl-gamma-D-glutamyl-meso-2,6-diaminopimeloyl-D-alanyl-D-alanine + ADP + phosphate + H(+)</text>
        <dbReference type="Rhea" id="RHEA:28374"/>
        <dbReference type="ChEBI" id="CHEBI:15378"/>
        <dbReference type="ChEBI" id="CHEBI:30616"/>
        <dbReference type="ChEBI" id="CHEBI:43474"/>
        <dbReference type="ChEBI" id="CHEBI:57822"/>
        <dbReference type="ChEBI" id="CHEBI:61386"/>
        <dbReference type="ChEBI" id="CHEBI:83905"/>
        <dbReference type="ChEBI" id="CHEBI:456216"/>
        <dbReference type="EC" id="6.3.2.10"/>
    </reaction>
</comment>
<dbReference type="GO" id="GO:0047480">
    <property type="term" value="F:UDP-N-acetylmuramoyl-tripeptide-D-alanyl-D-alanine ligase activity"/>
    <property type="evidence" value="ECO:0007669"/>
    <property type="project" value="UniProtKB-UniRule"/>
</dbReference>
<feature type="domain" description="Mur ligase central" evidence="14">
    <location>
        <begin position="105"/>
        <end position="296"/>
    </location>
</feature>
<name>E8LKV1_SUCHY</name>
<evidence type="ECO:0000313" key="16">
    <source>
        <dbReference type="Proteomes" id="UP000018458"/>
    </source>
</evidence>
<dbReference type="Proteomes" id="UP000018458">
    <property type="component" value="Unassembled WGS sequence"/>
</dbReference>
<dbReference type="GO" id="GO:0009252">
    <property type="term" value="P:peptidoglycan biosynthetic process"/>
    <property type="evidence" value="ECO:0007669"/>
    <property type="project" value="UniProtKB-UniRule"/>
</dbReference>
<evidence type="ECO:0000256" key="5">
    <source>
        <dbReference type="ARBA" id="ARBA00022840"/>
    </source>
</evidence>
<feature type="binding site" evidence="10">
    <location>
        <begin position="107"/>
        <end position="113"/>
    </location>
    <ligand>
        <name>ATP</name>
        <dbReference type="ChEBI" id="CHEBI:30616"/>
    </ligand>
</feature>
<feature type="domain" description="Mur ligase C-terminal" evidence="13">
    <location>
        <begin position="319"/>
        <end position="438"/>
    </location>
</feature>
<dbReference type="GO" id="GO:0005524">
    <property type="term" value="F:ATP binding"/>
    <property type="evidence" value="ECO:0007669"/>
    <property type="project" value="UniProtKB-UniRule"/>
</dbReference>
<keyword evidence="6 10" id="KW-0133">Cell shape</keyword>
<dbReference type="OrthoDB" id="9801978at2"/>
<evidence type="ECO:0000256" key="2">
    <source>
        <dbReference type="ARBA" id="ARBA00022598"/>
    </source>
</evidence>
<keyword evidence="8 10" id="KW-0131">Cell cycle</keyword>
<dbReference type="Pfam" id="PF02875">
    <property type="entry name" value="Mur_ligase_C"/>
    <property type="match status" value="1"/>
</dbReference>
<evidence type="ECO:0000259" key="12">
    <source>
        <dbReference type="Pfam" id="PF01225"/>
    </source>
</evidence>
<dbReference type="InterPro" id="IPR036565">
    <property type="entry name" value="Mur-like_cat_sf"/>
</dbReference>
<gene>
    <name evidence="10 15" type="primary">murF</name>
    <name evidence="15" type="ORF">HMPREF9444_01351</name>
</gene>
<dbReference type="UniPathway" id="UPA00219"/>
<dbReference type="RefSeq" id="WP_009143539.1">
    <property type="nucleotide sequence ID" value="NZ_GL831009.1"/>
</dbReference>
<dbReference type="PANTHER" id="PTHR43024">
    <property type="entry name" value="UDP-N-ACETYLMURAMOYL-TRIPEPTIDE--D-ALANYL-D-ALANINE LIGASE"/>
    <property type="match status" value="1"/>
</dbReference>
<keyword evidence="2 10" id="KW-0436">Ligase</keyword>
<protein>
    <recommendedName>
        <fullName evidence="10 11">UDP-N-acetylmuramoyl-tripeptide--D-alanyl-D-alanine ligase</fullName>
        <ecNumber evidence="10 11">6.3.2.10</ecNumber>
    </recommendedName>
    <alternativeName>
        <fullName evidence="10">D-alanyl-D-alanine-adding enzyme</fullName>
    </alternativeName>
</protein>
<evidence type="ECO:0000259" key="13">
    <source>
        <dbReference type="Pfam" id="PF02875"/>
    </source>
</evidence>
<dbReference type="EC" id="6.3.2.10" evidence="10 11"/>
<sequence length="461" mass="49479">MIPFYLSELARKAQGTLSGEDIEVASVTTDSRNCPPGSLFIALKGEKFDAHDFLEKAVLSGAAALGVSLGGNFSVPCVKCADTLRLLGLAGLLVREKCPAKIGAVTGSCGKTTVKEMAYSILKQGFNAMCTNGNFNNDVGVPLTLLRLDEKLDYAIIEQGASHKEDIKRTSEFVQADAAVITNVGQAHIEGFGSAYGVYKGKSEILDSVLARGGIGIVPSCSQWIDEWKKDYKEAFLQGKMLTFGYNDDDFVKVSEVKSSSQEVSFILTAKGQSEQIKLNLLGKHNAQNAAAAAALCLALGCDFKYIKPGLENTSSVKGRLQVKNFAGFTLIDDAYNASFNAVLSGIDTLSSFAGFKVMVFGDMGELGDEAVSLHEKVGLYAKNKINLLLCLGPLSRHSVEKAGSIARHFDSHDALAAFLKDEVLKRHDNAVILVKGSHAMRMDLITDKLIALSESKDNIK</sequence>
<keyword evidence="4 10" id="KW-0547">Nucleotide-binding</keyword>
<evidence type="ECO:0000313" key="15">
    <source>
        <dbReference type="EMBL" id="EFY06865.1"/>
    </source>
</evidence>
<dbReference type="GO" id="GO:0005737">
    <property type="term" value="C:cytoplasm"/>
    <property type="evidence" value="ECO:0007669"/>
    <property type="project" value="UniProtKB-SubCell"/>
</dbReference>
<evidence type="ECO:0000256" key="9">
    <source>
        <dbReference type="ARBA" id="ARBA00023316"/>
    </source>
</evidence>
<dbReference type="Gene3D" id="3.40.1190.10">
    <property type="entry name" value="Mur-like, catalytic domain"/>
    <property type="match status" value="1"/>
</dbReference>
<dbReference type="PANTHER" id="PTHR43024:SF1">
    <property type="entry name" value="UDP-N-ACETYLMURAMOYL-TRIPEPTIDE--D-ALANYL-D-ALANINE LIGASE"/>
    <property type="match status" value="1"/>
</dbReference>
<evidence type="ECO:0000256" key="8">
    <source>
        <dbReference type="ARBA" id="ARBA00023306"/>
    </source>
</evidence>